<dbReference type="Proteomes" id="UP001253458">
    <property type="component" value="Unassembled WGS sequence"/>
</dbReference>
<organism evidence="2 5">
    <name type="scientific">Acidovorax delafieldii</name>
    <name type="common">Pseudomonas delafieldii</name>
    <dbReference type="NCBI Taxonomy" id="47920"/>
    <lineage>
        <taxon>Bacteria</taxon>
        <taxon>Pseudomonadati</taxon>
        <taxon>Pseudomonadota</taxon>
        <taxon>Betaproteobacteria</taxon>
        <taxon>Burkholderiales</taxon>
        <taxon>Comamonadaceae</taxon>
        <taxon>Acidovorax</taxon>
    </lineage>
</organism>
<keyword evidence="4" id="KW-1185">Reference proteome</keyword>
<evidence type="ECO:0000313" key="4">
    <source>
        <dbReference type="Proteomes" id="UP001249076"/>
    </source>
</evidence>
<dbReference type="EMBL" id="JAVDTL010000004">
    <property type="protein sequence ID" value="MDR6767477.1"/>
    <property type="molecule type" value="Genomic_DNA"/>
</dbReference>
<dbReference type="EMBL" id="JAVDTS010000005">
    <property type="protein sequence ID" value="MDR6838699.1"/>
    <property type="molecule type" value="Genomic_DNA"/>
</dbReference>
<dbReference type="AlphaFoldDB" id="A0AAJ2F1P1"/>
<gene>
    <name evidence="2" type="ORF">J2W88_002758</name>
    <name evidence="3" type="ORF">J2W93_003546</name>
</gene>
<comment type="caution">
    <text evidence="2">The sequence shown here is derived from an EMBL/GenBank/DDBJ whole genome shotgun (WGS) entry which is preliminary data.</text>
</comment>
<name>A0AAJ2F1P1_ACIDE</name>
<feature type="compositionally biased region" description="Low complexity" evidence="1">
    <location>
        <begin position="8"/>
        <end position="27"/>
    </location>
</feature>
<feature type="region of interest" description="Disordered" evidence="1">
    <location>
        <begin position="1"/>
        <end position="27"/>
    </location>
</feature>
<evidence type="ECO:0000313" key="2">
    <source>
        <dbReference type="EMBL" id="MDR6767477.1"/>
    </source>
</evidence>
<accession>A0AAJ2F1P1</accession>
<evidence type="ECO:0000256" key="1">
    <source>
        <dbReference type="SAM" id="MobiDB-lite"/>
    </source>
</evidence>
<evidence type="ECO:0000313" key="5">
    <source>
        <dbReference type="Proteomes" id="UP001253458"/>
    </source>
</evidence>
<proteinExistence type="predicted"/>
<protein>
    <submittedName>
        <fullName evidence="2">Uncharacterized protein</fullName>
    </submittedName>
</protein>
<dbReference type="Proteomes" id="UP001249076">
    <property type="component" value="Unassembled WGS sequence"/>
</dbReference>
<sequence length="68" mass="6908">MSKGNAKPQTEAQAQTTAQEATAPAADVADAVVQPPQTGQGGLYTMKDGKRVLVHQTKAAETTAAKAA</sequence>
<evidence type="ECO:0000313" key="3">
    <source>
        <dbReference type="EMBL" id="MDR6838699.1"/>
    </source>
</evidence>
<reference evidence="2 4" key="1">
    <citation type="submission" date="2023-07" db="EMBL/GenBank/DDBJ databases">
        <title>Sorghum-associated microbial communities from plants grown in Nebraska, USA.</title>
        <authorList>
            <person name="Schachtman D."/>
        </authorList>
    </citation>
    <scope>NUCLEOTIDE SEQUENCE</scope>
    <source>
        <strain evidence="3 4">BE105</strain>
        <strain evidence="2">BE69</strain>
    </source>
</reference>
<dbReference type="RefSeq" id="WP_209819960.1">
    <property type="nucleotide sequence ID" value="NZ_JAVDTL010000004.1"/>
</dbReference>